<dbReference type="InterPro" id="IPR024165">
    <property type="entry name" value="Kan/Strep_kinase"/>
</dbReference>
<evidence type="ECO:0000256" key="1">
    <source>
        <dbReference type="ARBA" id="ARBA00006219"/>
    </source>
</evidence>
<organism evidence="8 9">
    <name type="scientific">Streptomyces siderophoricus</name>
    <dbReference type="NCBI Taxonomy" id="2802281"/>
    <lineage>
        <taxon>Bacteria</taxon>
        <taxon>Bacillati</taxon>
        <taxon>Actinomycetota</taxon>
        <taxon>Actinomycetes</taxon>
        <taxon>Kitasatosporales</taxon>
        <taxon>Streptomycetaceae</taxon>
        <taxon>Streptomyces</taxon>
    </lineage>
</organism>
<keyword evidence="5" id="KW-0067">ATP-binding</keyword>
<accession>A0ABS1MUM9</accession>
<dbReference type="Gene3D" id="3.30.200.20">
    <property type="entry name" value="Phosphorylase Kinase, domain 1"/>
    <property type="match status" value="1"/>
</dbReference>
<dbReference type="InterPro" id="IPR002575">
    <property type="entry name" value="Aminoglycoside_PTrfase"/>
</dbReference>
<name>A0ABS1MUM9_9ACTN</name>
<protein>
    <submittedName>
        <fullName evidence="8">Aminoglycoside 3'-phosphotransferase</fullName>
    </submittedName>
</protein>
<evidence type="ECO:0000256" key="5">
    <source>
        <dbReference type="ARBA" id="ARBA00022840"/>
    </source>
</evidence>
<dbReference type="RefSeq" id="WP_201805995.1">
    <property type="nucleotide sequence ID" value="NZ_JAERRI010000010.1"/>
</dbReference>
<dbReference type="InterPro" id="IPR051678">
    <property type="entry name" value="AGP_Transferase"/>
</dbReference>
<gene>
    <name evidence="8" type="ORF">JK360_18995</name>
</gene>
<dbReference type="PANTHER" id="PTHR21310">
    <property type="entry name" value="AMINOGLYCOSIDE PHOSPHOTRANSFERASE-RELATED-RELATED"/>
    <property type="match status" value="1"/>
</dbReference>
<evidence type="ECO:0000256" key="6">
    <source>
        <dbReference type="ARBA" id="ARBA00023251"/>
    </source>
</evidence>
<evidence type="ECO:0000313" key="9">
    <source>
        <dbReference type="Proteomes" id="UP000629371"/>
    </source>
</evidence>
<evidence type="ECO:0000313" key="8">
    <source>
        <dbReference type="EMBL" id="MBL1091454.1"/>
    </source>
</evidence>
<dbReference type="InterPro" id="IPR011009">
    <property type="entry name" value="Kinase-like_dom_sf"/>
</dbReference>
<dbReference type="PIRSF" id="PIRSF000706">
    <property type="entry name" value="Kanamycin_kin"/>
    <property type="match status" value="1"/>
</dbReference>
<feature type="domain" description="Aminoglycoside phosphotransferase" evidence="7">
    <location>
        <begin position="37"/>
        <end position="238"/>
    </location>
</feature>
<dbReference type="Gene3D" id="3.90.1200.10">
    <property type="match status" value="2"/>
</dbReference>
<keyword evidence="9" id="KW-1185">Reference proteome</keyword>
<dbReference type="Proteomes" id="UP000629371">
    <property type="component" value="Unassembled WGS sequence"/>
</dbReference>
<keyword evidence="4" id="KW-0418">Kinase</keyword>
<keyword evidence="2" id="KW-0808">Transferase</keyword>
<proteinExistence type="inferred from homology"/>
<dbReference type="CDD" id="cd05150">
    <property type="entry name" value="APH"/>
    <property type="match status" value="1"/>
</dbReference>
<evidence type="ECO:0000256" key="4">
    <source>
        <dbReference type="ARBA" id="ARBA00022777"/>
    </source>
</evidence>
<dbReference type="Pfam" id="PF01636">
    <property type="entry name" value="APH"/>
    <property type="match status" value="1"/>
</dbReference>
<dbReference type="PANTHER" id="PTHR21310:SF41">
    <property type="entry name" value="3'-PHOSPHOTRANSFERASE, PUTATIVE-RELATED"/>
    <property type="match status" value="1"/>
</dbReference>
<evidence type="ECO:0000256" key="3">
    <source>
        <dbReference type="ARBA" id="ARBA00022741"/>
    </source>
</evidence>
<dbReference type="SUPFAM" id="SSF56112">
    <property type="entry name" value="Protein kinase-like (PK-like)"/>
    <property type="match status" value="1"/>
</dbReference>
<comment type="caution">
    <text evidence="8">The sequence shown here is derived from an EMBL/GenBank/DDBJ whole genome shotgun (WGS) entry which is preliminary data.</text>
</comment>
<sequence length="246" mass="26444">MNLSGPPTCEVRVPAPIAAQAADRPLRPVWQNALGGLTFQIGTGQARLFAKWAPAGSGLDLAAEATRLSWAARFTPVPRVLDHGADEDGAWLVTHGLPGESAVSPRWTADPGTAVRALGAGLRALHEQLPVADCPFSWSVAHRLERARSAGLDVPTDLRTPPIDRLVVCHGDACAPNTLLSEDGSWSGHVDLGTLGVADRWADIAVAGWSTEWNYGPGWEQTFLDAYGIAPDPERTNFYRNLWDRT</sequence>
<keyword evidence="6" id="KW-0046">Antibiotic resistance</keyword>
<dbReference type="EMBL" id="JAERRI010000010">
    <property type="protein sequence ID" value="MBL1091454.1"/>
    <property type="molecule type" value="Genomic_DNA"/>
</dbReference>
<keyword evidence="3" id="KW-0547">Nucleotide-binding</keyword>
<comment type="similarity">
    <text evidence="1">Belongs to the aminoglycoside phosphotransferase family.</text>
</comment>
<evidence type="ECO:0000259" key="7">
    <source>
        <dbReference type="Pfam" id="PF01636"/>
    </source>
</evidence>
<reference evidence="8 9" key="1">
    <citation type="submission" date="2021-01" db="EMBL/GenBank/DDBJ databases">
        <title>WGS of actinomycetes isolated from Thailand.</title>
        <authorList>
            <person name="Thawai C."/>
        </authorList>
    </citation>
    <scope>NUCLEOTIDE SEQUENCE [LARGE SCALE GENOMIC DNA]</scope>
    <source>
        <strain evidence="8 9">CH9-7</strain>
    </source>
</reference>
<evidence type="ECO:0000256" key="2">
    <source>
        <dbReference type="ARBA" id="ARBA00022679"/>
    </source>
</evidence>